<dbReference type="SMART" id="SM00382">
    <property type="entry name" value="AAA"/>
    <property type="match status" value="1"/>
</dbReference>
<keyword evidence="2" id="KW-0813">Transport</keyword>
<dbReference type="InterPro" id="IPR017871">
    <property type="entry name" value="ABC_transporter-like_CS"/>
</dbReference>
<evidence type="ECO:0000256" key="4">
    <source>
        <dbReference type="ARBA" id="ARBA00022840"/>
    </source>
</evidence>
<dbReference type="SUPFAM" id="SSF52540">
    <property type="entry name" value="P-loop containing nucleoside triphosphate hydrolases"/>
    <property type="match status" value="1"/>
</dbReference>
<feature type="domain" description="ABC transporter" evidence="6">
    <location>
        <begin position="39"/>
        <end position="266"/>
    </location>
</feature>
<dbReference type="PROSITE" id="PS00211">
    <property type="entry name" value="ABC_TRANSPORTER_1"/>
    <property type="match status" value="1"/>
</dbReference>
<dbReference type="InterPro" id="IPR027417">
    <property type="entry name" value="P-loop_NTPase"/>
</dbReference>
<gene>
    <name evidence="7" type="ORF">ACFQWB_03250</name>
</gene>
<evidence type="ECO:0000313" key="8">
    <source>
        <dbReference type="Proteomes" id="UP001596528"/>
    </source>
</evidence>
<dbReference type="PROSITE" id="PS50893">
    <property type="entry name" value="ABC_TRANSPORTER_2"/>
    <property type="match status" value="1"/>
</dbReference>
<dbReference type="Proteomes" id="UP001596528">
    <property type="component" value="Unassembled WGS sequence"/>
</dbReference>
<evidence type="ECO:0000313" key="7">
    <source>
        <dbReference type="EMBL" id="MFC7748964.1"/>
    </source>
</evidence>
<dbReference type="Pfam" id="PF00005">
    <property type="entry name" value="ABC_tran"/>
    <property type="match status" value="1"/>
</dbReference>
<keyword evidence="8" id="KW-1185">Reference proteome</keyword>
<name>A0ABW2UYL6_9BACL</name>
<evidence type="ECO:0000259" key="6">
    <source>
        <dbReference type="PROSITE" id="PS50893"/>
    </source>
</evidence>
<evidence type="ECO:0000256" key="5">
    <source>
        <dbReference type="SAM" id="MobiDB-lite"/>
    </source>
</evidence>
<evidence type="ECO:0000256" key="2">
    <source>
        <dbReference type="ARBA" id="ARBA00022448"/>
    </source>
</evidence>
<keyword evidence="4 7" id="KW-0067">ATP-binding</keyword>
<organism evidence="7 8">
    <name type="scientific">Paenibacillus thermoaerophilus</name>
    <dbReference type="NCBI Taxonomy" id="1215385"/>
    <lineage>
        <taxon>Bacteria</taxon>
        <taxon>Bacillati</taxon>
        <taxon>Bacillota</taxon>
        <taxon>Bacilli</taxon>
        <taxon>Bacillales</taxon>
        <taxon>Paenibacillaceae</taxon>
        <taxon>Paenibacillus</taxon>
    </lineage>
</organism>
<dbReference type="PANTHER" id="PTHR43335:SF4">
    <property type="entry name" value="ABC TRANSPORTER, ATP-BINDING PROTEIN"/>
    <property type="match status" value="1"/>
</dbReference>
<comment type="similarity">
    <text evidence="1">Belongs to the ABC transporter superfamily.</text>
</comment>
<feature type="region of interest" description="Disordered" evidence="5">
    <location>
        <begin position="1"/>
        <end position="33"/>
    </location>
</feature>
<dbReference type="RefSeq" id="WP_138790572.1">
    <property type="nucleotide sequence ID" value="NZ_JBHTGQ010000006.1"/>
</dbReference>
<dbReference type="InterPro" id="IPR003439">
    <property type="entry name" value="ABC_transporter-like_ATP-bd"/>
</dbReference>
<dbReference type="Gene3D" id="3.40.50.300">
    <property type="entry name" value="P-loop containing nucleotide triphosphate hydrolases"/>
    <property type="match status" value="1"/>
</dbReference>
<protein>
    <submittedName>
        <fullName evidence="7">ABC transporter ATP-binding protein</fullName>
    </submittedName>
</protein>
<dbReference type="PANTHER" id="PTHR43335">
    <property type="entry name" value="ABC TRANSPORTER, ATP-BINDING PROTEIN"/>
    <property type="match status" value="1"/>
</dbReference>
<keyword evidence="3" id="KW-0547">Nucleotide-binding</keyword>
<evidence type="ECO:0000256" key="1">
    <source>
        <dbReference type="ARBA" id="ARBA00005417"/>
    </source>
</evidence>
<dbReference type="GO" id="GO:0005524">
    <property type="term" value="F:ATP binding"/>
    <property type="evidence" value="ECO:0007669"/>
    <property type="project" value="UniProtKB-KW"/>
</dbReference>
<dbReference type="CDD" id="cd03268">
    <property type="entry name" value="ABC_BcrA_bacitracin_resist"/>
    <property type="match status" value="1"/>
</dbReference>
<accession>A0ABW2UYL6</accession>
<dbReference type="EMBL" id="JBHTGQ010000006">
    <property type="protein sequence ID" value="MFC7748964.1"/>
    <property type="molecule type" value="Genomic_DNA"/>
</dbReference>
<proteinExistence type="inferred from homology"/>
<comment type="caution">
    <text evidence="7">The sequence shown here is derived from an EMBL/GenBank/DDBJ whole genome shotgun (WGS) entry which is preliminary data.</text>
</comment>
<evidence type="ECO:0000256" key="3">
    <source>
        <dbReference type="ARBA" id="ARBA00022741"/>
    </source>
</evidence>
<sequence>MTAITEPAGSPVLSRETETGQASDGRQRRKPPADAEVVLSVRNVTKQIGNRLIIKGISFDVRAGEIFGFLGPNGSGKTTTIRMLVDLIRPTSGSILVCGRDVHREHDEALRHVGCIVENPELYGYMTGWQNLEHFARMLPGVDTARIEEVVGIVGLDRRIHDKVKTYSLGMRQRLGIAQALLGRPKLLILDEPTNGLDPLGIKEMREFIRRLAADGLSLFVSSHLLSEIQQMCDRVAIISHGKVLAVGEVDELLRAQGVTVVWTVAPADRARELLASEGYAAAVDGPAGGDGQRAVRLLTKMPEEAVSGINRRLVSAGVSVSAIEVRHPTLEELFLGMTEGENIE</sequence>
<dbReference type="InterPro" id="IPR003593">
    <property type="entry name" value="AAA+_ATPase"/>
</dbReference>
<reference evidence="8" key="1">
    <citation type="journal article" date="2019" name="Int. J. Syst. Evol. Microbiol.">
        <title>The Global Catalogue of Microorganisms (GCM) 10K type strain sequencing project: providing services to taxonomists for standard genome sequencing and annotation.</title>
        <authorList>
            <consortium name="The Broad Institute Genomics Platform"/>
            <consortium name="The Broad Institute Genome Sequencing Center for Infectious Disease"/>
            <person name="Wu L."/>
            <person name="Ma J."/>
        </authorList>
    </citation>
    <scope>NUCLEOTIDE SEQUENCE [LARGE SCALE GENOMIC DNA]</scope>
    <source>
        <strain evidence="8">JCM 18657</strain>
    </source>
</reference>